<dbReference type="NCBIfam" id="TIGR02889">
    <property type="entry name" value="spore_YpeB"/>
    <property type="match status" value="1"/>
</dbReference>
<protein>
    <submittedName>
        <fullName evidence="3">Germination protein YpeB</fullName>
    </submittedName>
</protein>
<gene>
    <name evidence="3" type="primary">ypeB</name>
    <name evidence="3" type="ORF">RWD45_06855</name>
</gene>
<proteinExistence type="predicted"/>
<organism evidence="3 4">
    <name type="scientific">Paracerasibacillus soli</name>
    <dbReference type="NCBI Taxonomy" id="480284"/>
    <lineage>
        <taxon>Bacteria</taxon>
        <taxon>Bacillati</taxon>
        <taxon>Bacillota</taxon>
        <taxon>Bacilli</taxon>
        <taxon>Bacillales</taxon>
        <taxon>Bacillaceae</taxon>
        <taxon>Paracerasibacillus</taxon>
    </lineage>
</organism>
<dbReference type="InterPro" id="IPR014239">
    <property type="entry name" value="YpeB_PepSY1-2"/>
</dbReference>
<dbReference type="EMBL" id="JAWDIQ010000001">
    <property type="protein sequence ID" value="MDY0408329.1"/>
    <property type="molecule type" value="Genomic_DNA"/>
</dbReference>
<dbReference type="Pfam" id="PF14620">
    <property type="entry name" value="YPEB_PepSY1-2"/>
    <property type="match status" value="1"/>
</dbReference>
<dbReference type="Proteomes" id="UP001275315">
    <property type="component" value="Unassembled WGS sequence"/>
</dbReference>
<sequence length="454" mass="51521">MIRNILIAILAVGIVGMGVWGYKEHNEKNAILIQAENTYQRSFHELSYHMDLLHDKIGTALAMNSPTSLSPQLIEIWRITSEALSNVGQLPLTLLPFNKTEGFLSNIGDFTYRTAVRDLDTEPLSKKEMRTLRDLYGQAHDIKNELRQVQHLVLDNNLRWMDVQLALATQDEQADNTIIDGLKTVEKKVEGYAEGNDDSPLIGPNTEDHTFENVKGKKISEQEALEQGQRIFHIKDTSKVKVTKTGDGATNPLYSLSYEENDKRAYMDISEKGGHPITLLVNRTMDEKKLSLNDGYEAARKYIKKLGLDQMVLLQSAEYDDTGVYSFIYEDNGVRVYPDSVDVKVALDNGDIIGLTTRNFYMNHKKRDIPQPEISKEEAERSLNPNLKIHEDFVAIVENDLGKEVLVYEFLGTLDDDTYRIFINANDGKEEIVEKLGHAEMNFSAYKSVKRKGK</sequence>
<comment type="caution">
    <text evidence="3">The sequence shown here is derived from an EMBL/GenBank/DDBJ whole genome shotgun (WGS) entry which is preliminary data.</text>
</comment>
<dbReference type="RefSeq" id="WP_320379074.1">
    <property type="nucleotide sequence ID" value="NZ_JAWDIQ010000001.1"/>
</dbReference>
<evidence type="ECO:0000259" key="1">
    <source>
        <dbReference type="Pfam" id="PF14620"/>
    </source>
</evidence>
<feature type="domain" description="Sporulation protein YpeB N-terminal" evidence="2">
    <location>
        <begin position="27"/>
        <end position="162"/>
    </location>
</feature>
<evidence type="ECO:0000313" key="4">
    <source>
        <dbReference type="Proteomes" id="UP001275315"/>
    </source>
</evidence>
<feature type="domain" description="Sporulation protein YpeB PepSY1 and PepSY2" evidence="1">
    <location>
        <begin position="180"/>
        <end position="370"/>
    </location>
</feature>
<name>A0ABU5CR96_9BACI</name>
<evidence type="ECO:0000259" key="2">
    <source>
        <dbReference type="Pfam" id="PF20769"/>
    </source>
</evidence>
<accession>A0ABU5CR96</accession>
<dbReference type="InterPro" id="IPR048402">
    <property type="entry name" value="YpeB_N"/>
</dbReference>
<dbReference type="Pfam" id="PF20769">
    <property type="entry name" value="YPEB_N"/>
    <property type="match status" value="1"/>
</dbReference>
<evidence type="ECO:0000313" key="3">
    <source>
        <dbReference type="EMBL" id="MDY0408329.1"/>
    </source>
</evidence>
<keyword evidence="4" id="KW-1185">Reference proteome</keyword>
<reference evidence="3 4" key="1">
    <citation type="submission" date="2023-10" db="EMBL/GenBank/DDBJ databases">
        <title>Virgibacillus soli CC-YMP-6 genome.</title>
        <authorList>
            <person name="Miliotis G."/>
            <person name="Sengupta P."/>
            <person name="Hameed A."/>
            <person name="Chuvochina M."/>
            <person name="Mcdonagh F."/>
            <person name="Simpson A.C."/>
            <person name="Singh N.K."/>
            <person name="Rekha P.D."/>
            <person name="Raman K."/>
            <person name="Hugenholtz P."/>
            <person name="Venkateswaran K."/>
        </authorList>
    </citation>
    <scope>NUCLEOTIDE SEQUENCE [LARGE SCALE GENOMIC DNA]</scope>
    <source>
        <strain evidence="3 4">CC-YMP-6</strain>
    </source>
</reference>